<dbReference type="EMBL" id="CP013690">
    <property type="protein sequence ID" value="ALU27005.1"/>
    <property type="molecule type" value="Genomic_DNA"/>
</dbReference>
<proteinExistence type="predicted"/>
<sequence length="72" mass="8033">MSHKKLFAGSEIIVLAVRNLLDENNIPYIIRDDIQSAIGIGAGTLDRAVHILVDEEDLDKAKELLIENDFTE</sequence>
<dbReference type="AlphaFoldDB" id="A0A0S7EA15"/>
<reference evidence="1 2" key="1">
    <citation type="journal article" date="2016" name="J. Zhejiang Univ. Sci. B">
        <title>Antibiotic resistance mechanisms of Myroides sp.</title>
        <authorList>
            <person name="Hu S."/>
            <person name="Yuan S."/>
            <person name="Qu H."/>
            <person name="Jiang T."/>
            <person name="Zhou Y."/>
            <person name="Wang M."/>
            <person name="Ming D."/>
        </authorList>
    </citation>
    <scope>NUCLEOTIDE SEQUENCE [LARGE SCALE GENOMIC DNA]</scope>
    <source>
        <strain evidence="1 2">PR63039</strain>
    </source>
</reference>
<name>A0A0S7EA15_9FLAO</name>
<dbReference type="SUPFAM" id="SSF54913">
    <property type="entry name" value="GlnB-like"/>
    <property type="match status" value="1"/>
</dbReference>
<dbReference type="eggNOG" id="ENOG5033JVQ">
    <property type="taxonomic scope" value="Bacteria"/>
</dbReference>
<gene>
    <name evidence="1" type="ORF">AS202_12970</name>
</gene>
<dbReference type="InterPro" id="IPR011322">
    <property type="entry name" value="N-reg_PII-like_a/b"/>
</dbReference>
<organism evidence="1 2">
    <name type="scientific">Myroides odoratimimus</name>
    <dbReference type="NCBI Taxonomy" id="76832"/>
    <lineage>
        <taxon>Bacteria</taxon>
        <taxon>Pseudomonadati</taxon>
        <taxon>Bacteroidota</taxon>
        <taxon>Flavobacteriia</taxon>
        <taxon>Flavobacteriales</taxon>
        <taxon>Flavobacteriaceae</taxon>
        <taxon>Myroides</taxon>
    </lineage>
</organism>
<evidence type="ECO:0000313" key="2">
    <source>
        <dbReference type="Proteomes" id="UP000069030"/>
    </source>
</evidence>
<dbReference type="Proteomes" id="UP000069030">
    <property type="component" value="Chromosome"/>
</dbReference>
<accession>A0A0S7EA15</accession>
<dbReference type="GeneID" id="66975627"/>
<dbReference type="KEGG" id="mod:AS202_12970"/>
<dbReference type="Pfam" id="PF09413">
    <property type="entry name" value="DUF2007"/>
    <property type="match status" value="1"/>
</dbReference>
<dbReference type="InterPro" id="IPR018551">
    <property type="entry name" value="DUF2007"/>
</dbReference>
<dbReference type="Gene3D" id="3.30.70.790">
    <property type="entry name" value="UreE, C-terminal domain"/>
    <property type="match status" value="1"/>
</dbReference>
<protein>
    <submittedName>
        <fullName evidence="1">Uncharacterized protein</fullName>
    </submittedName>
</protein>
<evidence type="ECO:0000313" key="1">
    <source>
        <dbReference type="EMBL" id="ALU27005.1"/>
    </source>
</evidence>
<dbReference type="RefSeq" id="WP_006259147.1">
    <property type="nucleotide sequence ID" value="NZ_BCMQ01000008.1"/>
</dbReference>